<evidence type="ECO:0000313" key="1">
    <source>
        <dbReference type="EMBL" id="MBE1237209.1"/>
    </source>
</evidence>
<organism evidence="1 2">
    <name type="scientific">Phaeovibrio sulfidiphilus</name>
    <dbReference type="NCBI Taxonomy" id="1220600"/>
    <lineage>
        <taxon>Bacteria</taxon>
        <taxon>Pseudomonadati</taxon>
        <taxon>Pseudomonadota</taxon>
        <taxon>Alphaproteobacteria</taxon>
        <taxon>Rhodospirillales</taxon>
        <taxon>Rhodospirillaceae</taxon>
        <taxon>Phaeovibrio</taxon>
    </lineage>
</organism>
<proteinExistence type="predicted"/>
<reference evidence="1" key="1">
    <citation type="submission" date="2020-10" db="EMBL/GenBank/DDBJ databases">
        <title>Genome sequence of the unusual species of purple photosynthetic bacteria, Phaeovibrio sulfidiphilus DSM 23193, type strain.</title>
        <authorList>
            <person name="Kyndt J.A."/>
            <person name="Meyer T.E."/>
        </authorList>
    </citation>
    <scope>NUCLEOTIDE SEQUENCE</scope>
    <source>
        <strain evidence="1">DSM 23193</strain>
    </source>
</reference>
<dbReference type="AlphaFoldDB" id="A0A8J6YNU9"/>
<gene>
    <name evidence="1" type="ORF">IHV25_06055</name>
</gene>
<accession>A0A8J6YNU9</accession>
<sequence length="182" mass="18163">MGVLLLLFLGLGRAGKGIAVEAGLHLGGGDSLAGGGAGGCANNSGEAVNRTRVVNNHRPFVALGQCEALVSEGGLEVIGSACGGPGVQHHGADLGQRDAGALLMMPFIWRQRRDGALAEGVPSIYQGAVHVGAFLAKGGQDGLFVTTGTEGNAVVKFPAALNRLARGEIMGKPDGGAVLTDG</sequence>
<dbReference type="Proteomes" id="UP000631034">
    <property type="component" value="Unassembled WGS sequence"/>
</dbReference>
<comment type="caution">
    <text evidence="1">The sequence shown here is derived from an EMBL/GenBank/DDBJ whole genome shotgun (WGS) entry which is preliminary data.</text>
</comment>
<evidence type="ECO:0000313" key="2">
    <source>
        <dbReference type="Proteomes" id="UP000631034"/>
    </source>
</evidence>
<protein>
    <submittedName>
        <fullName evidence="1">Uncharacterized protein</fullName>
    </submittedName>
</protein>
<name>A0A8J6YNU9_9PROT</name>
<dbReference type="RefSeq" id="WP_192534224.1">
    <property type="nucleotide sequence ID" value="NZ_JACZHT010000004.1"/>
</dbReference>
<keyword evidence="2" id="KW-1185">Reference proteome</keyword>
<dbReference type="EMBL" id="JACZHT010000004">
    <property type="protein sequence ID" value="MBE1237209.1"/>
    <property type="molecule type" value="Genomic_DNA"/>
</dbReference>